<feature type="region of interest" description="Disordered" evidence="1">
    <location>
        <begin position="20"/>
        <end position="62"/>
    </location>
</feature>
<sequence>MVKWGDEFRVTPHHLLPISQTRNLNQNLPPTAAATASSSDHREPENGSNTFHPSRMQQTQSPATIALRRSTTTHPLAPAAAATQTITVCN</sequence>
<feature type="compositionally biased region" description="Polar residues" evidence="1">
    <location>
        <begin position="46"/>
        <end position="62"/>
    </location>
</feature>
<protein>
    <submittedName>
        <fullName evidence="2">Uncharacterized protein</fullName>
    </submittedName>
</protein>
<proteinExistence type="predicted"/>
<reference evidence="2 3" key="1">
    <citation type="submission" date="2019-04" db="EMBL/GenBank/DDBJ databases">
        <title>An improved genome assembly and genetic linkage map for asparagus bean, Vigna unguiculata ssp. sesquipedialis.</title>
        <authorList>
            <person name="Xia Q."/>
            <person name="Zhang R."/>
            <person name="Dong Y."/>
        </authorList>
    </citation>
    <scope>NUCLEOTIDE SEQUENCE [LARGE SCALE GENOMIC DNA]</scope>
    <source>
        <tissue evidence="2">Leaf</tissue>
    </source>
</reference>
<gene>
    <name evidence="2" type="ORF">DEO72_LG1g3148</name>
</gene>
<evidence type="ECO:0000313" key="3">
    <source>
        <dbReference type="Proteomes" id="UP000501690"/>
    </source>
</evidence>
<keyword evidence="3" id="KW-1185">Reference proteome</keyword>
<dbReference type="Proteomes" id="UP000501690">
    <property type="component" value="Linkage Group LG1"/>
</dbReference>
<dbReference type="AlphaFoldDB" id="A0A4D6KN47"/>
<dbReference type="EMBL" id="CP039345">
    <property type="protein sequence ID" value="QCD79506.1"/>
    <property type="molecule type" value="Genomic_DNA"/>
</dbReference>
<organism evidence="2 3">
    <name type="scientific">Vigna unguiculata</name>
    <name type="common">Cowpea</name>
    <dbReference type="NCBI Taxonomy" id="3917"/>
    <lineage>
        <taxon>Eukaryota</taxon>
        <taxon>Viridiplantae</taxon>
        <taxon>Streptophyta</taxon>
        <taxon>Embryophyta</taxon>
        <taxon>Tracheophyta</taxon>
        <taxon>Spermatophyta</taxon>
        <taxon>Magnoliopsida</taxon>
        <taxon>eudicotyledons</taxon>
        <taxon>Gunneridae</taxon>
        <taxon>Pentapetalae</taxon>
        <taxon>rosids</taxon>
        <taxon>fabids</taxon>
        <taxon>Fabales</taxon>
        <taxon>Fabaceae</taxon>
        <taxon>Papilionoideae</taxon>
        <taxon>50 kb inversion clade</taxon>
        <taxon>NPAAA clade</taxon>
        <taxon>indigoferoid/millettioid clade</taxon>
        <taxon>Phaseoleae</taxon>
        <taxon>Vigna</taxon>
    </lineage>
</organism>
<accession>A0A4D6KN47</accession>
<evidence type="ECO:0000313" key="2">
    <source>
        <dbReference type="EMBL" id="QCD79506.1"/>
    </source>
</evidence>
<feature type="compositionally biased region" description="Polar residues" evidence="1">
    <location>
        <begin position="20"/>
        <end position="29"/>
    </location>
</feature>
<name>A0A4D6KN47_VIGUN</name>
<evidence type="ECO:0000256" key="1">
    <source>
        <dbReference type="SAM" id="MobiDB-lite"/>
    </source>
</evidence>